<dbReference type="AlphaFoldDB" id="A0A915LAE9"/>
<accession>A0A915LAE9</accession>
<evidence type="ECO:0000313" key="3">
    <source>
        <dbReference type="WBParaSite" id="nRc.2.0.1.t47358-RA"/>
    </source>
</evidence>
<keyword evidence="1" id="KW-0472">Membrane</keyword>
<keyword evidence="1" id="KW-0812">Transmembrane</keyword>
<dbReference type="WBParaSite" id="nRc.2.0.1.t47358-RA">
    <property type="protein sequence ID" value="nRc.2.0.1.t47358-RA"/>
    <property type="gene ID" value="nRc.2.0.1.g47358"/>
</dbReference>
<evidence type="ECO:0000256" key="1">
    <source>
        <dbReference type="SAM" id="Phobius"/>
    </source>
</evidence>
<sequence>MLVHCLFTQPPKVLPRPIFLVPGCLGVALAAQPTPNFRGYTLIGFDTESTIAANMKHFKFAMQMPADSTVSSYLCYIQLAFPSSTMFIFETFSAMLEDWTTLFSLAHGEHTIVISFDGADNWVGIYTLISTQFCTDSQKKNKDPVVEAIHFDAYHVIPNISTSPPLYELAQFMGFIPEKQTLKATVSAMWALHVSLLTLKFPAALHFLNNPHASFLQQDVLAYGALDGFYLILLFLAFGRYGFIPEIYNAPSLYLHDSLEATQIDQLAETLIATFHNVS</sequence>
<protein>
    <submittedName>
        <fullName evidence="3">Uncharacterized protein</fullName>
    </submittedName>
</protein>
<evidence type="ECO:0000313" key="2">
    <source>
        <dbReference type="Proteomes" id="UP000887565"/>
    </source>
</evidence>
<organism evidence="2 3">
    <name type="scientific">Romanomermis culicivorax</name>
    <name type="common">Nematode worm</name>
    <dbReference type="NCBI Taxonomy" id="13658"/>
    <lineage>
        <taxon>Eukaryota</taxon>
        <taxon>Metazoa</taxon>
        <taxon>Ecdysozoa</taxon>
        <taxon>Nematoda</taxon>
        <taxon>Enoplea</taxon>
        <taxon>Dorylaimia</taxon>
        <taxon>Mermithida</taxon>
        <taxon>Mermithoidea</taxon>
        <taxon>Mermithidae</taxon>
        <taxon>Romanomermis</taxon>
    </lineage>
</organism>
<keyword evidence="2" id="KW-1185">Reference proteome</keyword>
<dbReference type="Proteomes" id="UP000887565">
    <property type="component" value="Unplaced"/>
</dbReference>
<reference evidence="3" key="1">
    <citation type="submission" date="2022-11" db="UniProtKB">
        <authorList>
            <consortium name="WormBaseParasite"/>
        </authorList>
    </citation>
    <scope>IDENTIFICATION</scope>
</reference>
<proteinExistence type="predicted"/>
<feature type="transmembrane region" description="Helical" evidence="1">
    <location>
        <begin position="220"/>
        <end position="238"/>
    </location>
</feature>
<name>A0A915LAE9_ROMCU</name>
<keyword evidence="1" id="KW-1133">Transmembrane helix</keyword>